<organism evidence="2 3">
    <name type="scientific">Amborella trichopoda</name>
    <dbReference type="NCBI Taxonomy" id="13333"/>
    <lineage>
        <taxon>Eukaryota</taxon>
        <taxon>Viridiplantae</taxon>
        <taxon>Streptophyta</taxon>
        <taxon>Embryophyta</taxon>
        <taxon>Tracheophyta</taxon>
        <taxon>Spermatophyta</taxon>
        <taxon>Magnoliopsida</taxon>
        <taxon>Amborellales</taxon>
        <taxon>Amborellaceae</taxon>
        <taxon>Amborella</taxon>
    </lineage>
</organism>
<keyword evidence="3" id="KW-1185">Reference proteome</keyword>
<feature type="region of interest" description="Disordered" evidence="1">
    <location>
        <begin position="42"/>
        <end position="79"/>
    </location>
</feature>
<dbReference type="Proteomes" id="UP000017836">
    <property type="component" value="Unassembled WGS sequence"/>
</dbReference>
<evidence type="ECO:0000256" key="1">
    <source>
        <dbReference type="SAM" id="MobiDB-lite"/>
    </source>
</evidence>
<name>W1NFZ2_AMBTC</name>
<evidence type="ECO:0000313" key="2">
    <source>
        <dbReference type="EMBL" id="ERM94095.1"/>
    </source>
</evidence>
<dbReference type="EMBL" id="KI397513">
    <property type="protein sequence ID" value="ERM94095.1"/>
    <property type="molecule type" value="Genomic_DNA"/>
</dbReference>
<evidence type="ECO:0000313" key="3">
    <source>
        <dbReference type="Proteomes" id="UP000017836"/>
    </source>
</evidence>
<gene>
    <name evidence="2" type="ORF">AMTR_s00010p00117850</name>
</gene>
<accession>W1NFZ2</accession>
<protein>
    <submittedName>
        <fullName evidence="2">Uncharacterized protein</fullName>
    </submittedName>
</protein>
<dbReference type="HOGENOM" id="CLU_2609237_0_0_1"/>
<dbReference type="Gramene" id="ERM94095">
    <property type="protein sequence ID" value="ERM94095"/>
    <property type="gene ID" value="AMTR_s00010p00117850"/>
</dbReference>
<proteinExistence type="predicted"/>
<reference evidence="3" key="1">
    <citation type="journal article" date="2013" name="Science">
        <title>The Amborella genome and the evolution of flowering plants.</title>
        <authorList>
            <consortium name="Amborella Genome Project"/>
        </authorList>
    </citation>
    <scope>NUCLEOTIDE SEQUENCE [LARGE SCALE GENOMIC DNA]</scope>
</reference>
<sequence>MVGFAEMTAPRSNLERPKSSNNLNLGASWEDAAMAPCFENPKESTNRLTMKEEVEEGKAVPSLMREEGEVRGEGFVENC</sequence>
<feature type="region of interest" description="Disordered" evidence="1">
    <location>
        <begin position="1"/>
        <end position="23"/>
    </location>
</feature>
<dbReference type="AlphaFoldDB" id="W1NFZ2"/>